<dbReference type="Pfam" id="PF00092">
    <property type="entry name" value="VWA"/>
    <property type="match status" value="1"/>
</dbReference>
<dbReference type="Pfam" id="PF12450">
    <property type="entry name" value="vWF_A"/>
    <property type="match status" value="1"/>
</dbReference>
<feature type="domain" description="VWFA" evidence="2">
    <location>
        <begin position="330"/>
        <end position="510"/>
    </location>
</feature>
<accession>A0A934R3A1</accession>
<dbReference type="EMBL" id="JAENIK010000011">
    <property type="protein sequence ID" value="MBK1816089.1"/>
    <property type="molecule type" value="Genomic_DNA"/>
</dbReference>
<name>A0A934R3A1_9BACT</name>
<feature type="compositionally biased region" description="Low complexity" evidence="1">
    <location>
        <begin position="154"/>
        <end position="177"/>
    </location>
</feature>
<dbReference type="CDD" id="cd01465">
    <property type="entry name" value="vWA_subgroup"/>
    <property type="match status" value="1"/>
</dbReference>
<dbReference type="InterPro" id="IPR021908">
    <property type="entry name" value="YfbK_C"/>
</dbReference>
<dbReference type="PANTHER" id="PTHR10579:SF43">
    <property type="entry name" value="ZINC FINGER (C3HC4-TYPE RING FINGER) FAMILY PROTEIN"/>
    <property type="match status" value="1"/>
</dbReference>
<feature type="region of interest" description="Disordered" evidence="1">
    <location>
        <begin position="154"/>
        <end position="187"/>
    </location>
</feature>
<comment type="caution">
    <text evidence="3">The sequence shown here is derived from an EMBL/GenBank/DDBJ whole genome shotgun (WGS) entry which is preliminary data.</text>
</comment>
<dbReference type="PANTHER" id="PTHR10579">
    <property type="entry name" value="CALCIUM-ACTIVATED CHLORIDE CHANNEL REGULATOR"/>
    <property type="match status" value="1"/>
</dbReference>
<sequence length="861" mass="92143">MNSESPNNPEDRLLDELLREQSHGPDEAFLKQVESAIDAGPRSAATLPPKGNFSRWAIAAGVVLAAGSGFWWWSPDPTPAPQVVSKSNAPKIVSITLPEDGTTSDTMRNDGAAADPLSSGPAVASAAPADDGMSAADRFVEASPVADSSSDLALAADSADAGSPALERAQPAPGMGQPQPPIARQPRARVVPPARGETAKMLQERSAFTTKGEDSVSVEAVSSDRYGTFIDQPWKSPASDPLSTFSIDVDTASYSNVRRMISEGREVPKDAVRIEECINAFKYHYPAPKGDAPFAVGATLADCPWAPGHHLVRMAIKGREIETGKRPASNLVFLIDVSGSMNSPDKLPLLKQSMETMVGQLDERDRVAIVVYAGNEGVALPSTRLDEEGRAKVLAALSNLGAGGSTNGGAGIKLAYEIAKAQKIEGGVNRVILATDGDFNVGLTGQDALVSLVKDRAKSGVYLTVAGFGTGNLNDAMMDAITRDGNGNYFYIDSGREGRKVFLQNLSGTLVTIAKDVKIQVEFNPAKVGRYRLIGYANRVLKNEDFNNDKVDAGDIGAGHTVTAFYEIAPPGEAGTDALKYQAPPEKSAAAPTGEWLTMKLRYKAPDGDESRKIEFPLVGDVRPLANTDKDFQFSTAAALFGMKLRGMDETKDITWGKVRELAKPGLEDDSTEDRAEFVKLVEKLGGGENAAPVQAVANESDSVDGPNVRVIRHQNGTRSILTRNPDGTTIVRKTLSAAGVLTMKATYKLDEKGNPLGCKIVDGQNTELFRVSYGYHKETGKLVDELMFDSRVKRIDPGTGQEMPVQRVTYPYDEAGKRGQPVVLNYFPGQTIEQTLGGQTTYVEPDLFRKPAEAEIIQGN</sequence>
<feature type="region of interest" description="Disordered" evidence="1">
    <location>
        <begin position="96"/>
        <end position="130"/>
    </location>
</feature>
<evidence type="ECO:0000313" key="4">
    <source>
        <dbReference type="Proteomes" id="UP000600139"/>
    </source>
</evidence>
<evidence type="ECO:0000313" key="3">
    <source>
        <dbReference type="EMBL" id="MBK1816089.1"/>
    </source>
</evidence>
<dbReference type="Gene3D" id="3.40.50.410">
    <property type="entry name" value="von Willebrand factor, type A domain"/>
    <property type="match status" value="1"/>
</dbReference>
<dbReference type="AlphaFoldDB" id="A0A934R3A1"/>
<gene>
    <name evidence="3" type="ORF">JIN84_10740</name>
</gene>
<dbReference type="PROSITE" id="PS50234">
    <property type="entry name" value="VWFA"/>
    <property type="match status" value="1"/>
</dbReference>
<dbReference type="SMART" id="SM00327">
    <property type="entry name" value="VWA"/>
    <property type="match status" value="1"/>
</dbReference>
<protein>
    <submittedName>
        <fullName evidence="3">VWA domain-containing protein</fullName>
    </submittedName>
</protein>
<dbReference type="SUPFAM" id="SSF53300">
    <property type="entry name" value="vWA-like"/>
    <property type="match status" value="1"/>
</dbReference>
<proteinExistence type="predicted"/>
<evidence type="ECO:0000256" key="1">
    <source>
        <dbReference type="SAM" id="MobiDB-lite"/>
    </source>
</evidence>
<dbReference type="InterPro" id="IPR036465">
    <property type="entry name" value="vWFA_dom_sf"/>
</dbReference>
<dbReference type="InterPro" id="IPR022156">
    <property type="entry name" value="Uncharacterised_YfbK_N"/>
</dbReference>
<organism evidence="3 4">
    <name type="scientific">Luteolibacter yonseiensis</name>
    <dbReference type="NCBI Taxonomy" id="1144680"/>
    <lineage>
        <taxon>Bacteria</taxon>
        <taxon>Pseudomonadati</taxon>
        <taxon>Verrucomicrobiota</taxon>
        <taxon>Verrucomicrobiia</taxon>
        <taxon>Verrucomicrobiales</taxon>
        <taxon>Verrucomicrobiaceae</taxon>
        <taxon>Luteolibacter</taxon>
    </lineage>
</organism>
<dbReference type="Proteomes" id="UP000600139">
    <property type="component" value="Unassembled WGS sequence"/>
</dbReference>
<feature type="compositionally biased region" description="Low complexity" evidence="1">
    <location>
        <begin position="116"/>
        <end position="129"/>
    </location>
</feature>
<dbReference type="RefSeq" id="WP_200351046.1">
    <property type="nucleotide sequence ID" value="NZ_BAABHZ010000006.1"/>
</dbReference>
<dbReference type="InterPro" id="IPR051266">
    <property type="entry name" value="CLCR"/>
</dbReference>
<reference evidence="3" key="1">
    <citation type="submission" date="2021-01" db="EMBL/GenBank/DDBJ databases">
        <title>Modified the classification status of verrucomicrobia.</title>
        <authorList>
            <person name="Feng X."/>
        </authorList>
    </citation>
    <scope>NUCLEOTIDE SEQUENCE</scope>
    <source>
        <strain evidence="3">JCM 18052</strain>
    </source>
</reference>
<dbReference type="InterPro" id="IPR002035">
    <property type="entry name" value="VWF_A"/>
</dbReference>
<keyword evidence="4" id="KW-1185">Reference proteome</keyword>
<evidence type="ECO:0000259" key="2">
    <source>
        <dbReference type="PROSITE" id="PS50234"/>
    </source>
</evidence>
<dbReference type="Pfam" id="PF12034">
    <property type="entry name" value="YfbK_C"/>
    <property type="match status" value="1"/>
</dbReference>